<evidence type="ECO:0000313" key="4">
    <source>
        <dbReference type="Proteomes" id="UP000789508"/>
    </source>
</evidence>
<proteinExistence type="predicted"/>
<comment type="caution">
    <text evidence="3">The sequence shown here is derived from an EMBL/GenBank/DDBJ whole genome shotgun (WGS) entry which is preliminary data.</text>
</comment>
<accession>A0A9N8YRG6</accession>
<dbReference type="InterPro" id="IPR038717">
    <property type="entry name" value="Tc1-like_DDE_dom"/>
</dbReference>
<keyword evidence="4" id="KW-1185">Reference proteome</keyword>
<sequence>MNKLKLTPQQINKLLERFTQQELAEIFEVSARTIRNQKKENNKPKKKRGREAEISGKLLFNLFYFLIGQGGRKSYTQQKMADYLSKKAEQLNHLQKVSRFKKLFPCLPQTEIIALDECGFHLNETPRYGYAYKSFRANYRKPSYLGNNHTLILCIQNIANKGVIHYELIEGGMKTKNFHNFLTNLKLPTNEKHYLIMDNLKVHHAKQSCIKLGLTTIKELLASKNIEPVYLPPYDPEMNSVEYCFNLIRQQVEKNKPRTYEKLKSIIDKIIELDNLPSLPIPSPPAPLNNKPRKKKPKTVNNPRPIKYQKGRKPPISMACHFPTMAGFGKRSTTSQTFHNLKT</sequence>
<organism evidence="3 4">
    <name type="scientific">Ambispora leptoticha</name>
    <dbReference type="NCBI Taxonomy" id="144679"/>
    <lineage>
        <taxon>Eukaryota</taxon>
        <taxon>Fungi</taxon>
        <taxon>Fungi incertae sedis</taxon>
        <taxon>Mucoromycota</taxon>
        <taxon>Glomeromycotina</taxon>
        <taxon>Glomeromycetes</taxon>
        <taxon>Archaeosporales</taxon>
        <taxon>Ambisporaceae</taxon>
        <taxon>Ambispora</taxon>
    </lineage>
</organism>
<dbReference type="Proteomes" id="UP000789508">
    <property type="component" value="Unassembled WGS sequence"/>
</dbReference>
<dbReference type="InterPro" id="IPR036397">
    <property type="entry name" value="RNaseH_sf"/>
</dbReference>
<dbReference type="GO" id="GO:0003676">
    <property type="term" value="F:nucleic acid binding"/>
    <property type="evidence" value="ECO:0007669"/>
    <property type="project" value="InterPro"/>
</dbReference>
<reference evidence="3" key="1">
    <citation type="submission" date="2021-06" db="EMBL/GenBank/DDBJ databases">
        <authorList>
            <person name="Kallberg Y."/>
            <person name="Tangrot J."/>
            <person name="Rosling A."/>
        </authorList>
    </citation>
    <scope>NUCLEOTIDE SEQUENCE</scope>
    <source>
        <strain evidence="3">FL130A</strain>
    </source>
</reference>
<dbReference type="Pfam" id="PF13358">
    <property type="entry name" value="DDE_3"/>
    <property type="match status" value="1"/>
</dbReference>
<dbReference type="AlphaFoldDB" id="A0A9N8YRG6"/>
<feature type="region of interest" description="Disordered" evidence="1">
    <location>
        <begin position="281"/>
        <end position="316"/>
    </location>
</feature>
<evidence type="ECO:0000256" key="1">
    <source>
        <dbReference type="SAM" id="MobiDB-lite"/>
    </source>
</evidence>
<evidence type="ECO:0000313" key="3">
    <source>
        <dbReference type="EMBL" id="CAG8442362.1"/>
    </source>
</evidence>
<dbReference type="Gene3D" id="3.30.420.10">
    <property type="entry name" value="Ribonuclease H-like superfamily/Ribonuclease H"/>
    <property type="match status" value="1"/>
</dbReference>
<gene>
    <name evidence="3" type="ORF">ALEPTO_LOCUS418</name>
</gene>
<evidence type="ECO:0000259" key="2">
    <source>
        <dbReference type="Pfam" id="PF13358"/>
    </source>
</evidence>
<dbReference type="OrthoDB" id="2266637at2759"/>
<protein>
    <submittedName>
        <fullName evidence="3">3953_t:CDS:1</fullName>
    </submittedName>
</protein>
<dbReference type="EMBL" id="CAJVPS010000024">
    <property type="protein sequence ID" value="CAG8442362.1"/>
    <property type="molecule type" value="Genomic_DNA"/>
</dbReference>
<feature type="domain" description="Tc1-like transposase DDE" evidence="2">
    <location>
        <begin position="112"/>
        <end position="264"/>
    </location>
</feature>
<name>A0A9N8YRG6_9GLOM</name>